<feature type="transmembrane region" description="Helical" evidence="1">
    <location>
        <begin position="180"/>
        <end position="199"/>
    </location>
</feature>
<feature type="transmembrane region" description="Helical" evidence="1">
    <location>
        <begin position="26"/>
        <end position="50"/>
    </location>
</feature>
<dbReference type="PANTHER" id="PTHR36832">
    <property type="entry name" value="SLR1174 PROTEIN-RELATED"/>
    <property type="match status" value="1"/>
</dbReference>
<dbReference type="RefSeq" id="WP_263124866.1">
    <property type="nucleotide sequence ID" value="NZ_CP106753.1"/>
</dbReference>
<keyword evidence="1" id="KW-1133">Transmembrane helix</keyword>
<feature type="transmembrane region" description="Helical" evidence="1">
    <location>
        <begin position="142"/>
        <end position="168"/>
    </location>
</feature>
<keyword evidence="1" id="KW-0812">Transmembrane</keyword>
<gene>
    <name evidence="2" type="ORF">N8I74_00125</name>
</gene>
<sequence>MRYTVLAWYRLTRAYFLTAIGQPLSLVLLGVGQGLVLWLTYWLWFALYSADPQRAGLQFEQALLLIATAQTFFALVQTGVDYQFSWELRSGQVATYLVQPLPLALRYFAYACARALAQALPLVPVWFGFVLLAGLAPALSAWALAAMALALILVFCIDLTVGLAGLVVTDQWGITASKDTLIQFCGGALVPLAFFSPPVREALNRLPFVHAFQTPVGFVTGLAAEPVTLAWQLLWCLLAVLGMRWALRLALRRILIFGA</sequence>
<feature type="transmembrane region" description="Helical" evidence="1">
    <location>
        <begin position="229"/>
        <end position="247"/>
    </location>
</feature>
<accession>A0ABY6DM64</accession>
<keyword evidence="1" id="KW-0472">Membrane</keyword>
<evidence type="ECO:0000313" key="2">
    <source>
        <dbReference type="EMBL" id="UXY15457.1"/>
    </source>
</evidence>
<reference evidence="2" key="1">
    <citation type="submission" date="2022-10" db="EMBL/GenBank/DDBJ databases">
        <title>Chitiniphilus purpureus sp. nov., a novel chitin-degrading bacterium isolated from crawfish pond sediment.</title>
        <authorList>
            <person name="Li K."/>
        </authorList>
    </citation>
    <scope>NUCLEOTIDE SEQUENCE</scope>
    <source>
        <strain evidence="2">CD1</strain>
    </source>
</reference>
<keyword evidence="3" id="KW-1185">Reference proteome</keyword>
<proteinExistence type="predicted"/>
<evidence type="ECO:0000313" key="3">
    <source>
        <dbReference type="Proteomes" id="UP001061302"/>
    </source>
</evidence>
<dbReference type="EMBL" id="CP106753">
    <property type="protein sequence ID" value="UXY15457.1"/>
    <property type="molecule type" value="Genomic_DNA"/>
</dbReference>
<feature type="transmembrane region" description="Helical" evidence="1">
    <location>
        <begin position="62"/>
        <end position="80"/>
    </location>
</feature>
<organism evidence="2 3">
    <name type="scientific">Chitiniphilus purpureus</name>
    <dbReference type="NCBI Taxonomy" id="2981137"/>
    <lineage>
        <taxon>Bacteria</taxon>
        <taxon>Pseudomonadati</taxon>
        <taxon>Pseudomonadota</taxon>
        <taxon>Betaproteobacteria</taxon>
        <taxon>Neisseriales</taxon>
        <taxon>Chitinibacteraceae</taxon>
        <taxon>Chitiniphilus</taxon>
    </lineage>
</organism>
<dbReference type="PANTHER" id="PTHR36832:SF2">
    <property type="entry name" value="INTEGRAL MEMBRANE PROTEIN"/>
    <property type="match status" value="1"/>
</dbReference>
<protein>
    <recommendedName>
        <fullName evidence="4">ABC transporter permease</fullName>
    </recommendedName>
</protein>
<name>A0ABY6DM64_9NEIS</name>
<evidence type="ECO:0008006" key="4">
    <source>
        <dbReference type="Google" id="ProtNLM"/>
    </source>
</evidence>
<feature type="transmembrane region" description="Helical" evidence="1">
    <location>
        <begin position="116"/>
        <end position="136"/>
    </location>
</feature>
<evidence type="ECO:0000256" key="1">
    <source>
        <dbReference type="SAM" id="Phobius"/>
    </source>
</evidence>
<dbReference type="Proteomes" id="UP001061302">
    <property type="component" value="Chromosome"/>
</dbReference>